<protein>
    <submittedName>
        <fullName evidence="3">Urate hydroxylase PuuD</fullName>
    </submittedName>
</protein>
<dbReference type="Proteomes" id="UP001379533">
    <property type="component" value="Chromosome"/>
</dbReference>
<proteinExistence type="predicted"/>
<sequence length="401" mass="45187">MDSNLRELFDLLIRWVHLIAGIMWIGNSMLWNWLDRNLESRADAPEGFEGEIWLVHSGGFYQMEKKQLEPNQMPKVLHWFKWQAYSTWMSGFALLLLVYYMGDASFLVDPAVAKLSHGAAMAIGLGTLAGGFLVYDLIWRSPLRTKEPIAIGLCFVLLAAIIYGLNHLLSGRAAFIHIGALLGSIMVGNVFFHIMPSQRELIALTKAGKRQDAKLGKHAKQRSIHNNYMTFPVLFIMLSNHFPSTYGNSLNWVLLAVLMVSGALVRHFMNIRFWWPHWGIALVATVVIGVGTTFALMTRTSGPPVPQAAMDTQEKVDFSAVRIVIRQRCVACHSATPTDDQWKVPPSNVTFDTPEQIKMYAERIKARAVINKTMPFGNKTGMTQEERDLLARWFLQGSPVQ</sequence>
<keyword evidence="1" id="KW-0472">Membrane</keyword>
<dbReference type="RefSeq" id="WP_394846662.1">
    <property type="nucleotide sequence ID" value="NZ_CP089982.1"/>
</dbReference>
<dbReference type="SUPFAM" id="SSF46626">
    <property type="entry name" value="Cytochrome c"/>
    <property type="match status" value="1"/>
</dbReference>
<feature type="transmembrane region" description="Helical" evidence="1">
    <location>
        <begin position="174"/>
        <end position="192"/>
    </location>
</feature>
<accession>A0ABZ2KD83</accession>
<dbReference type="InterPro" id="IPR010389">
    <property type="entry name" value="Urate_ox_N"/>
</dbReference>
<dbReference type="Pfam" id="PF06181">
    <property type="entry name" value="Urate_ox_N"/>
    <property type="match status" value="1"/>
</dbReference>
<dbReference type="EMBL" id="CP089982">
    <property type="protein sequence ID" value="WXA96049.1"/>
    <property type="molecule type" value="Genomic_DNA"/>
</dbReference>
<reference evidence="3 4" key="1">
    <citation type="submission" date="2021-12" db="EMBL/GenBank/DDBJ databases">
        <title>Discovery of the Pendulisporaceae a myxobacterial family with distinct sporulation behavior and unique specialized metabolism.</title>
        <authorList>
            <person name="Garcia R."/>
            <person name="Popoff A."/>
            <person name="Bader C.D."/>
            <person name="Loehr J."/>
            <person name="Walesch S."/>
            <person name="Walt C."/>
            <person name="Boldt J."/>
            <person name="Bunk B."/>
            <person name="Haeckl F.J.F.P.J."/>
            <person name="Gunesch A.P."/>
            <person name="Birkelbach J."/>
            <person name="Nuebel U."/>
            <person name="Pietschmann T."/>
            <person name="Bach T."/>
            <person name="Mueller R."/>
        </authorList>
    </citation>
    <scope>NUCLEOTIDE SEQUENCE [LARGE SCALE GENOMIC DNA]</scope>
    <source>
        <strain evidence="3 4">MSr12523</strain>
    </source>
</reference>
<feature type="transmembrane region" description="Helical" evidence="1">
    <location>
        <begin position="150"/>
        <end position="168"/>
    </location>
</feature>
<feature type="transmembrane region" description="Helical" evidence="1">
    <location>
        <begin position="120"/>
        <end position="138"/>
    </location>
</feature>
<feature type="domain" description="Urate oxidase N-terminal" evidence="2">
    <location>
        <begin position="5"/>
        <end position="287"/>
    </location>
</feature>
<feature type="transmembrane region" description="Helical" evidence="1">
    <location>
        <begin position="12"/>
        <end position="34"/>
    </location>
</feature>
<organism evidence="3 4">
    <name type="scientific">Pendulispora brunnea</name>
    <dbReference type="NCBI Taxonomy" id="2905690"/>
    <lineage>
        <taxon>Bacteria</taxon>
        <taxon>Pseudomonadati</taxon>
        <taxon>Myxococcota</taxon>
        <taxon>Myxococcia</taxon>
        <taxon>Myxococcales</taxon>
        <taxon>Sorangiineae</taxon>
        <taxon>Pendulisporaceae</taxon>
        <taxon>Pendulispora</taxon>
    </lineage>
</organism>
<feature type="transmembrane region" description="Helical" evidence="1">
    <location>
        <begin position="82"/>
        <end position="100"/>
    </location>
</feature>
<evidence type="ECO:0000256" key="1">
    <source>
        <dbReference type="SAM" id="Phobius"/>
    </source>
</evidence>
<keyword evidence="1" id="KW-1133">Transmembrane helix</keyword>
<feature type="transmembrane region" description="Helical" evidence="1">
    <location>
        <begin position="249"/>
        <end position="266"/>
    </location>
</feature>
<keyword evidence="1" id="KW-0812">Transmembrane</keyword>
<keyword evidence="4" id="KW-1185">Reference proteome</keyword>
<dbReference type="InterPro" id="IPR036909">
    <property type="entry name" value="Cyt_c-like_dom_sf"/>
</dbReference>
<gene>
    <name evidence="3" type="ORF">LZC95_04245</name>
</gene>
<feature type="transmembrane region" description="Helical" evidence="1">
    <location>
        <begin position="278"/>
        <end position="297"/>
    </location>
</feature>
<evidence type="ECO:0000259" key="2">
    <source>
        <dbReference type="Pfam" id="PF06181"/>
    </source>
</evidence>
<evidence type="ECO:0000313" key="4">
    <source>
        <dbReference type="Proteomes" id="UP001379533"/>
    </source>
</evidence>
<name>A0ABZ2KD83_9BACT</name>
<evidence type="ECO:0000313" key="3">
    <source>
        <dbReference type="EMBL" id="WXA96049.1"/>
    </source>
</evidence>